<dbReference type="SMART" id="SM00342">
    <property type="entry name" value="HTH_ARAC"/>
    <property type="match status" value="1"/>
</dbReference>
<keyword evidence="6" id="KW-1185">Reference proteome</keyword>
<dbReference type="RefSeq" id="WP_367624815.1">
    <property type="nucleotide sequence ID" value="NZ_JBFNQD010000005.1"/>
</dbReference>
<evidence type="ECO:0000256" key="3">
    <source>
        <dbReference type="ARBA" id="ARBA00023163"/>
    </source>
</evidence>
<dbReference type="Gene3D" id="1.10.10.60">
    <property type="entry name" value="Homeodomain-like"/>
    <property type="match status" value="2"/>
</dbReference>
<evidence type="ECO:0000313" key="6">
    <source>
        <dbReference type="Proteomes" id="UP001555786"/>
    </source>
</evidence>
<protein>
    <submittedName>
        <fullName evidence="5">AraC family transcriptional regulator</fullName>
    </submittedName>
</protein>
<dbReference type="InterPro" id="IPR020449">
    <property type="entry name" value="Tscrpt_reg_AraC-type_HTH"/>
</dbReference>
<organism evidence="5 6">
    <name type="scientific">Labrys neptuniae</name>
    <dbReference type="NCBI Taxonomy" id="376174"/>
    <lineage>
        <taxon>Bacteria</taxon>
        <taxon>Pseudomonadati</taxon>
        <taxon>Pseudomonadota</taxon>
        <taxon>Alphaproteobacteria</taxon>
        <taxon>Hyphomicrobiales</taxon>
        <taxon>Xanthobacteraceae</taxon>
        <taxon>Labrys</taxon>
    </lineage>
</organism>
<dbReference type="PANTHER" id="PTHR46796:SF6">
    <property type="entry name" value="ARAC SUBFAMILY"/>
    <property type="match status" value="1"/>
</dbReference>
<reference evidence="5 6" key="1">
    <citation type="submission" date="2024-07" db="EMBL/GenBank/DDBJ databases">
        <title>Description of Labrys sedimenti sp. nov., isolated from a diclofenac-degrading enrichment culture.</title>
        <authorList>
            <person name="Tancsics A."/>
            <person name="Csepanyi A."/>
        </authorList>
    </citation>
    <scope>NUCLEOTIDE SEQUENCE [LARGE SCALE GENOMIC DNA]</scope>
    <source>
        <strain evidence="5 6">LMG 23578</strain>
    </source>
</reference>
<sequence length="308" mass="33734">MLTLKDVAAPPPERTSPIGLENHISGIRLITGDGPAWKDVFVQVFSRNRTQHSFLVPAVAEPLIVWVVSGSATVAERDLGGEWATSRVSVGDFFLTRSPTPYELQWQADGDQPFQVMHLYLSVPLFERVVRGILGKACSDVTVKDVSGGSDTTLSHILSLLHGELAMAEKASSLFVEGLAQGLAVHLVRHYAVADTDRRVRNALPGSKLRRATALMTARLDQPFDLNGLAHEVGMSGFHFSRLFKRATGLSPSLYVIRQRVAKAQQLLQETDSSILEIGMAVGYSSPSHFAQIFRRETGLSPSDYRRG</sequence>
<name>A0ABV3PNZ8_9HYPH</name>
<dbReference type="InterPro" id="IPR050204">
    <property type="entry name" value="AraC_XylS_family_regulators"/>
</dbReference>
<dbReference type="PANTHER" id="PTHR46796">
    <property type="entry name" value="HTH-TYPE TRANSCRIPTIONAL ACTIVATOR RHAS-RELATED"/>
    <property type="match status" value="1"/>
</dbReference>
<dbReference type="InterPro" id="IPR009057">
    <property type="entry name" value="Homeodomain-like_sf"/>
</dbReference>
<gene>
    <name evidence="5" type="ORF">ABXS05_17460</name>
</gene>
<comment type="caution">
    <text evidence="5">The sequence shown here is derived from an EMBL/GenBank/DDBJ whole genome shotgun (WGS) entry which is preliminary data.</text>
</comment>
<dbReference type="PRINTS" id="PR00032">
    <property type="entry name" value="HTHARAC"/>
</dbReference>
<evidence type="ECO:0000313" key="5">
    <source>
        <dbReference type="EMBL" id="MEW9307344.1"/>
    </source>
</evidence>
<feature type="domain" description="HTH araC/xylS-type" evidence="4">
    <location>
        <begin position="210"/>
        <end position="308"/>
    </location>
</feature>
<dbReference type="PROSITE" id="PS01124">
    <property type="entry name" value="HTH_ARAC_FAMILY_2"/>
    <property type="match status" value="1"/>
</dbReference>
<dbReference type="EMBL" id="JBFNQD010000005">
    <property type="protein sequence ID" value="MEW9307344.1"/>
    <property type="molecule type" value="Genomic_DNA"/>
</dbReference>
<keyword evidence="1" id="KW-0805">Transcription regulation</keyword>
<dbReference type="PROSITE" id="PS00041">
    <property type="entry name" value="HTH_ARAC_FAMILY_1"/>
    <property type="match status" value="1"/>
</dbReference>
<accession>A0ABV3PNZ8</accession>
<dbReference type="InterPro" id="IPR018060">
    <property type="entry name" value="HTH_AraC"/>
</dbReference>
<evidence type="ECO:0000256" key="2">
    <source>
        <dbReference type="ARBA" id="ARBA00023125"/>
    </source>
</evidence>
<dbReference type="InterPro" id="IPR018062">
    <property type="entry name" value="HTH_AraC-typ_CS"/>
</dbReference>
<dbReference type="Proteomes" id="UP001555786">
    <property type="component" value="Unassembled WGS sequence"/>
</dbReference>
<proteinExistence type="predicted"/>
<dbReference type="SUPFAM" id="SSF46689">
    <property type="entry name" value="Homeodomain-like"/>
    <property type="match status" value="2"/>
</dbReference>
<keyword evidence="2" id="KW-0238">DNA-binding</keyword>
<evidence type="ECO:0000256" key="1">
    <source>
        <dbReference type="ARBA" id="ARBA00023015"/>
    </source>
</evidence>
<dbReference type="Pfam" id="PF12833">
    <property type="entry name" value="HTH_18"/>
    <property type="match status" value="1"/>
</dbReference>
<keyword evidence="3" id="KW-0804">Transcription</keyword>
<evidence type="ECO:0000259" key="4">
    <source>
        <dbReference type="PROSITE" id="PS01124"/>
    </source>
</evidence>